<name>A0A1W0E3Y1_9MICR</name>
<dbReference type="AlphaFoldDB" id="A0A1W0E3Y1"/>
<evidence type="ECO:0000313" key="1">
    <source>
        <dbReference type="EMBL" id="OQS53933.1"/>
    </source>
</evidence>
<dbReference type="VEuPathDB" id="MicrosporidiaDB:EHP00_882"/>
<proteinExistence type="predicted"/>
<comment type="caution">
    <text evidence="1">The sequence shown here is derived from an EMBL/GenBank/DDBJ whole genome shotgun (WGS) entry which is preliminary data.</text>
</comment>
<reference evidence="1 2" key="1">
    <citation type="journal article" date="2017" name="Environ. Microbiol.">
        <title>Decay of the glycolytic pathway and adaptation to intranuclear parasitism within Enterocytozoonidae microsporidia.</title>
        <authorList>
            <person name="Wiredu Boakye D."/>
            <person name="Jaroenlak P."/>
            <person name="Prachumwat A."/>
            <person name="Williams T.A."/>
            <person name="Bateman K.S."/>
            <person name="Itsathitphaisarn O."/>
            <person name="Sritunyalucksana K."/>
            <person name="Paszkiewicz K.H."/>
            <person name="Moore K.A."/>
            <person name="Stentiford G.D."/>
            <person name="Williams B.A."/>
        </authorList>
    </citation>
    <scope>NUCLEOTIDE SEQUENCE [LARGE SCALE GENOMIC DNA]</scope>
    <source>
        <strain evidence="1 2">TH1</strain>
    </source>
</reference>
<dbReference type="EMBL" id="MNPJ01000024">
    <property type="protein sequence ID" value="OQS53933.1"/>
    <property type="molecule type" value="Genomic_DNA"/>
</dbReference>
<sequence>MHIFMQILYFYSLLVRHIKSISNSNEDDSLNFLGDLSKYTDENKIDSLVKAYEQDESFKDKFKHILVSRHNSYSADINSKMFNYNLKDSTQDCIKKSIDFINKFFKHELKKRLNLVLKRLTLKEIVKYYVKNIEFNENQNKVLKNYYHDHMPLRTILALDSVQNKLDLCEHFKFILDFKVNDNYIKEFCADLKNVNENLVELNKTNQSIVYLIKHKEDLRTFCVNYIYYLTFVDICDESLKTSKKLKDFLYKINIYDLSSDKQLYVNDEILLKGNLSTNILLNYLIKEKLRKY</sequence>
<keyword evidence="2" id="KW-1185">Reference proteome</keyword>
<dbReference type="Proteomes" id="UP000192758">
    <property type="component" value="Unassembled WGS sequence"/>
</dbReference>
<gene>
    <name evidence="1" type="ORF">EHP00_882</name>
</gene>
<evidence type="ECO:0000313" key="2">
    <source>
        <dbReference type="Proteomes" id="UP000192758"/>
    </source>
</evidence>
<protein>
    <submittedName>
        <fullName evidence="1">Uncharacterized protein</fullName>
    </submittedName>
</protein>
<accession>A0A1W0E3Y1</accession>
<organism evidence="1 2">
    <name type="scientific">Ecytonucleospora hepatopenaei</name>
    <dbReference type="NCBI Taxonomy" id="646526"/>
    <lineage>
        <taxon>Eukaryota</taxon>
        <taxon>Fungi</taxon>
        <taxon>Fungi incertae sedis</taxon>
        <taxon>Microsporidia</taxon>
        <taxon>Enterocytozoonidae</taxon>
        <taxon>Ecytonucleospora</taxon>
    </lineage>
</organism>